<evidence type="ECO:0000313" key="1">
    <source>
        <dbReference type="EMBL" id="SDH20735.1"/>
    </source>
</evidence>
<dbReference type="STRING" id="440168.SAMN04487974_1313"/>
<protein>
    <recommendedName>
        <fullName evidence="3">GGDEF domain-containing protein</fullName>
    </recommendedName>
</protein>
<dbReference type="Proteomes" id="UP000199495">
    <property type="component" value="Unassembled WGS sequence"/>
</dbReference>
<gene>
    <name evidence="1" type="ORF">SAMN04487974_1313</name>
</gene>
<evidence type="ECO:0008006" key="3">
    <source>
        <dbReference type="Google" id="ProtNLM"/>
    </source>
</evidence>
<proteinExistence type="predicted"/>
<name>A0A1G8AIA2_9HYPH</name>
<accession>A0A1G8AIA2</accession>
<evidence type="ECO:0000313" key="2">
    <source>
        <dbReference type="Proteomes" id="UP000199495"/>
    </source>
</evidence>
<organism evidence="1 2">
    <name type="scientific">Pelagibacterium luteolum</name>
    <dbReference type="NCBI Taxonomy" id="440168"/>
    <lineage>
        <taxon>Bacteria</taxon>
        <taxon>Pseudomonadati</taxon>
        <taxon>Pseudomonadota</taxon>
        <taxon>Alphaproteobacteria</taxon>
        <taxon>Hyphomicrobiales</taxon>
        <taxon>Devosiaceae</taxon>
        <taxon>Pelagibacterium</taxon>
    </lineage>
</organism>
<dbReference type="EMBL" id="FNCS01000031">
    <property type="protein sequence ID" value="SDH20735.1"/>
    <property type="molecule type" value="Genomic_DNA"/>
</dbReference>
<dbReference type="AlphaFoldDB" id="A0A1G8AIA2"/>
<keyword evidence="2" id="KW-1185">Reference proteome</keyword>
<sequence>MGIIEYFEKLFQPSQHSSAKATEVKKPDDALVKNNANQQTAAPDDERAFEASLQALVQHKHAVNERLIAGNVAIVGLEDIKKALGSRWDETSSRVIELASQEIKRRLSQGDIMRAEEGGLFSICFASPSQKDAEEKASRISKEVKQALLRDMPEFSATLTVRKYVAEISVDDLTGDTATLAERLQAAMARLRLEADSLRLNYRKTLLREFQIFYAPVWDPRAERLVMNRCVIDLTMGFSTLSQFQAIADPDQMADTLADLDCVILARALEALHMVRRSQPGASVIVPVGFQTLSMSRSRYEFGSLLETIPVSYRPNLMLEISAIPATAPVDRVEAVLDTLAGYTDRILLQLNGNPKILNTIETQGLWGVSWNLTGWDGTNTLKKTATRLLVEKATARNLVTVAHSANSIGQAVAAVEIGFDFVDGTAIHLSVDAPRAPAKLHPLTYPRARRP</sequence>
<reference evidence="1 2" key="1">
    <citation type="submission" date="2016-10" db="EMBL/GenBank/DDBJ databases">
        <authorList>
            <person name="de Groot N.N."/>
        </authorList>
    </citation>
    <scope>NUCLEOTIDE SEQUENCE [LARGE SCALE GENOMIC DNA]</scope>
    <source>
        <strain evidence="1 2">CGMCC 1.10267</strain>
    </source>
</reference>